<evidence type="ECO:0000259" key="2">
    <source>
        <dbReference type="Pfam" id="PF08484"/>
    </source>
</evidence>
<dbReference type="Gene3D" id="6.10.250.3100">
    <property type="match status" value="1"/>
</dbReference>
<comment type="caution">
    <text evidence="3">The sequence shown here is derived from an EMBL/GenBank/DDBJ whole genome shotgun (WGS) entry which is preliminary data.</text>
</comment>
<dbReference type="Proteomes" id="UP000178017">
    <property type="component" value="Unassembled WGS sequence"/>
</dbReference>
<feature type="domain" description="C-methyltransferase" evidence="2">
    <location>
        <begin position="252"/>
        <end position="409"/>
    </location>
</feature>
<protein>
    <recommendedName>
        <fullName evidence="5">SAM-dependent methyltransferase</fullName>
    </recommendedName>
</protein>
<sequence length="422" mass="48107">MNNPVRKSNKCLICQEKKLTRYLSLGKAALANSYLNKHELKKEEFKAPLEVYFCHNCHLAQLLHIVDRSYIYNDYAYFSSTSPMLVRHFEEYATEVFKRYPDQSRQLVVDIGSNDGVLLKPFKKFGSRILGIDPAKNIAKIANKQEVETIAEFFNKDLVSKIIKKYGKAGIITSNNTLAHTDILHDIFLGVKELLDEKGIFVFEVQYLVDLLSHNEFDNTYHEHICYHAVAPLSYLLNMHGMKMIDVIHTDTHGGGIMVFAAHKKSSHKIKKKVGMFLDNEKKLGLHKLSTYKKFATRPPMVKKQLTKMLKDLKKQGKRIAAYGASAKATTLLQYCNIGPGIIDYITDSAPSKQGKYTPGTHIPIVPPETLKSKSVDYIVITAWNYAQNIMEKESWFKDQGGKFIIPIPEPLIVESLKEYEK</sequence>
<evidence type="ECO:0008006" key="5">
    <source>
        <dbReference type="Google" id="ProtNLM"/>
    </source>
</evidence>
<dbReference type="InterPro" id="IPR013630">
    <property type="entry name" value="Methyltransf_Zn-bd_dom_put"/>
</dbReference>
<dbReference type="InterPro" id="IPR013691">
    <property type="entry name" value="MeTrfase_14"/>
</dbReference>
<dbReference type="PANTHER" id="PTHR43861">
    <property type="entry name" value="TRANS-ACONITATE 2-METHYLTRANSFERASE-RELATED"/>
    <property type="match status" value="1"/>
</dbReference>
<dbReference type="SUPFAM" id="SSF53335">
    <property type="entry name" value="S-adenosyl-L-methionine-dependent methyltransferases"/>
    <property type="match status" value="1"/>
</dbReference>
<evidence type="ECO:0000259" key="1">
    <source>
        <dbReference type="Pfam" id="PF08421"/>
    </source>
</evidence>
<dbReference type="Pfam" id="PF08421">
    <property type="entry name" value="Methyltransf_13"/>
    <property type="match status" value="1"/>
</dbReference>
<gene>
    <name evidence="3" type="ORF">A3B49_00990</name>
</gene>
<organism evidence="3 4">
    <name type="scientific">Candidatus Daviesbacteria bacterium RIFCSPLOWO2_01_FULL_40_24</name>
    <dbReference type="NCBI Taxonomy" id="1797787"/>
    <lineage>
        <taxon>Bacteria</taxon>
        <taxon>Candidatus Daviesiibacteriota</taxon>
    </lineage>
</organism>
<dbReference type="Gene3D" id="6.20.50.110">
    <property type="entry name" value="Methyltransferase, zinc-binding domain"/>
    <property type="match status" value="1"/>
</dbReference>
<evidence type="ECO:0000313" key="3">
    <source>
        <dbReference type="EMBL" id="OGE65447.1"/>
    </source>
</evidence>
<dbReference type="InterPro" id="IPR038576">
    <property type="entry name" value="Methyltransf_Zn-bd_dom_put_sf"/>
</dbReference>
<reference evidence="3 4" key="1">
    <citation type="journal article" date="2016" name="Nat. Commun.">
        <title>Thousands of microbial genomes shed light on interconnected biogeochemical processes in an aquifer system.</title>
        <authorList>
            <person name="Anantharaman K."/>
            <person name="Brown C.T."/>
            <person name="Hug L.A."/>
            <person name="Sharon I."/>
            <person name="Castelle C.J."/>
            <person name="Probst A.J."/>
            <person name="Thomas B.C."/>
            <person name="Singh A."/>
            <person name="Wilkins M.J."/>
            <person name="Karaoz U."/>
            <person name="Brodie E.L."/>
            <person name="Williams K.H."/>
            <person name="Hubbard S.S."/>
            <person name="Banfield J.F."/>
        </authorList>
    </citation>
    <scope>NUCLEOTIDE SEQUENCE [LARGE SCALE GENOMIC DNA]</scope>
</reference>
<dbReference type="EMBL" id="MFDO01000018">
    <property type="protein sequence ID" value="OGE65447.1"/>
    <property type="molecule type" value="Genomic_DNA"/>
</dbReference>
<dbReference type="InterPro" id="IPR029063">
    <property type="entry name" value="SAM-dependent_MTases_sf"/>
</dbReference>
<dbReference type="Pfam" id="PF08484">
    <property type="entry name" value="Methyltransf_14"/>
    <property type="match status" value="1"/>
</dbReference>
<name>A0A1F5MJ96_9BACT</name>
<proteinExistence type="predicted"/>
<dbReference type="Pfam" id="PF13489">
    <property type="entry name" value="Methyltransf_23"/>
    <property type="match status" value="1"/>
</dbReference>
<dbReference type="Gene3D" id="3.40.50.720">
    <property type="entry name" value="NAD(P)-binding Rossmann-like Domain"/>
    <property type="match status" value="1"/>
</dbReference>
<dbReference type="Gene3D" id="3.40.50.150">
    <property type="entry name" value="Vaccinia Virus protein VP39"/>
    <property type="match status" value="1"/>
</dbReference>
<feature type="domain" description="Methyltransferase putative zinc binding" evidence="1">
    <location>
        <begin position="11"/>
        <end position="72"/>
    </location>
</feature>
<evidence type="ECO:0000313" key="4">
    <source>
        <dbReference type="Proteomes" id="UP000178017"/>
    </source>
</evidence>
<dbReference type="PANTHER" id="PTHR43861:SF5">
    <property type="entry name" value="BLL5978 PROTEIN"/>
    <property type="match status" value="1"/>
</dbReference>
<dbReference type="AlphaFoldDB" id="A0A1F5MJ96"/>
<accession>A0A1F5MJ96</accession>